<dbReference type="InterPro" id="IPR027417">
    <property type="entry name" value="P-loop_NTPase"/>
</dbReference>
<dbReference type="Gene3D" id="3.20.10.10">
    <property type="entry name" value="D-amino Acid Aminotransferase, subunit A, domain 2"/>
    <property type="match status" value="1"/>
</dbReference>
<protein>
    <recommendedName>
        <fullName evidence="6">Branched-chain-amino-acid aminotransferase</fullName>
    </recommendedName>
</protein>
<sequence length="533" mass="58461">MYSFGSRSDTQCIDEPLYASYLARHPEVERAYRTEVLGAQDADGSRVIAGLVGREGGVTFVKHMSKHAAGLDLRPLFSDPGARHVLLFREPVRQIASFAENEATGPVTLEELGVSQLVSILSSVPTALRVDSEDLIANPRRELERVCDFSGIPFDSAMLSWEAGPKPFDGLWAPYWYETVHRSTGFLAGSRKKKKRRPLAPPLVELAKLAWPFYACLARREPTQSLLGLNDNLLVWVGPPGKGRLVPRDYASASVFDGCVQGGDACWEGLRVYRGRVFMLKAHLRRLLDSAKALCFENAHSRDEIRAALFETLAANNFFDAAHVRLTLTRGEKLTSSMNPKFNIYGTTLIVLAEKKPVVSPATYDNAEGVSLITAPQRRNPPQCLDSKIHHNNLLNNILAKLAANQCGASDAIMLDVDGFVSETNATNLFMVKANRVATPAPDHCLPGITRGLVIQLCDDLGIPCEIRRCSLAEFHAADEVFTTGTMGELTPVVQIDARTIGKGVPGPVVANLRHAFDLLTHRDDLSDPIDLQ</sequence>
<comment type="caution">
    <text evidence="4">The sequence shown here is derived from an EMBL/GenBank/DDBJ whole genome shotgun (WGS) entry which is preliminary data.</text>
</comment>
<evidence type="ECO:0008006" key="6">
    <source>
        <dbReference type="Google" id="ProtNLM"/>
    </source>
</evidence>
<proteinExistence type="inferred from homology"/>
<dbReference type="PANTHER" id="PTHR42743:SF11">
    <property type="entry name" value="AMINODEOXYCHORISMATE LYASE"/>
    <property type="match status" value="1"/>
</dbReference>
<dbReference type="Pfam" id="PF01063">
    <property type="entry name" value="Aminotran_4"/>
    <property type="match status" value="1"/>
</dbReference>
<dbReference type="Pfam" id="PF19798">
    <property type="entry name" value="Sulfotransfer_5"/>
    <property type="match status" value="1"/>
</dbReference>
<dbReference type="PANTHER" id="PTHR42743">
    <property type="entry name" value="AMINO-ACID AMINOTRANSFERASE"/>
    <property type="match status" value="1"/>
</dbReference>
<organism evidence="4 5">
    <name type="scientific">Chrysophaeum taylorii</name>
    <dbReference type="NCBI Taxonomy" id="2483200"/>
    <lineage>
        <taxon>Eukaryota</taxon>
        <taxon>Sar</taxon>
        <taxon>Stramenopiles</taxon>
        <taxon>Ochrophyta</taxon>
        <taxon>Pelagophyceae</taxon>
        <taxon>Pelagomonadales</taxon>
        <taxon>Pelagomonadaceae</taxon>
        <taxon>Chrysophaeum</taxon>
    </lineage>
</organism>
<dbReference type="GO" id="GO:0046394">
    <property type="term" value="P:carboxylic acid biosynthetic process"/>
    <property type="evidence" value="ECO:0007669"/>
    <property type="project" value="UniProtKB-ARBA"/>
</dbReference>
<gene>
    <name evidence="4" type="ORF">CTAYLR_009224</name>
</gene>
<evidence type="ECO:0000256" key="2">
    <source>
        <dbReference type="ARBA" id="ARBA00009320"/>
    </source>
</evidence>
<dbReference type="InterPro" id="IPR043131">
    <property type="entry name" value="BCAT-like_N"/>
</dbReference>
<keyword evidence="5" id="KW-1185">Reference proteome</keyword>
<dbReference type="Gene3D" id="3.30.470.10">
    <property type="match status" value="1"/>
</dbReference>
<evidence type="ECO:0000256" key="1">
    <source>
        <dbReference type="ARBA" id="ARBA00001933"/>
    </source>
</evidence>
<evidence type="ECO:0000313" key="5">
    <source>
        <dbReference type="Proteomes" id="UP001230188"/>
    </source>
</evidence>
<reference evidence="4" key="1">
    <citation type="submission" date="2023-01" db="EMBL/GenBank/DDBJ databases">
        <title>Metagenome sequencing of chrysophaentin producing Chrysophaeum taylorii.</title>
        <authorList>
            <person name="Davison J."/>
            <person name="Bewley C."/>
        </authorList>
    </citation>
    <scope>NUCLEOTIDE SEQUENCE</scope>
    <source>
        <strain evidence="4">NIES-1699</strain>
    </source>
</reference>
<dbReference type="InterPro" id="IPR001544">
    <property type="entry name" value="Aminotrans_IV"/>
</dbReference>
<dbReference type="InterPro" id="IPR043132">
    <property type="entry name" value="BCAT-like_C"/>
</dbReference>
<accession>A0AAD7XJA6</accession>
<dbReference type="SUPFAM" id="SSF52540">
    <property type="entry name" value="P-loop containing nucleoside triphosphate hydrolases"/>
    <property type="match status" value="1"/>
</dbReference>
<dbReference type="EMBL" id="JAQMWT010000336">
    <property type="protein sequence ID" value="KAJ8604236.1"/>
    <property type="molecule type" value="Genomic_DNA"/>
</dbReference>
<dbReference type="FunFam" id="3.20.10.10:FF:000002">
    <property type="entry name" value="D-alanine aminotransferase"/>
    <property type="match status" value="1"/>
</dbReference>
<dbReference type="InterPro" id="IPR036038">
    <property type="entry name" value="Aminotransferase-like"/>
</dbReference>
<name>A0AAD7XJA6_9STRA</name>
<dbReference type="GO" id="GO:0008652">
    <property type="term" value="P:amino acid biosynthetic process"/>
    <property type="evidence" value="ECO:0007669"/>
    <property type="project" value="UniProtKB-ARBA"/>
</dbReference>
<dbReference type="Gene3D" id="3.40.50.300">
    <property type="entry name" value="P-loop containing nucleotide triphosphate hydrolases"/>
    <property type="match status" value="1"/>
</dbReference>
<evidence type="ECO:0000256" key="3">
    <source>
        <dbReference type="ARBA" id="ARBA00022898"/>
    </source>
</evidence>
<keyword evidence="3" id="KW-0663">Pyridoxal phosphate</keyword>
<dbReference type="SUPFAM" id="SSF56752">
    <property type="entry name" value="D-aminoacid aminotransferase-like PLP-dependent enzymes"/>
    <property type="match status" value="1"/>
</dbReference>
<dbReference type="GO" id="GO:0003824">
    <property type="term" value="F:catalytic activity"/>
    <property type="evidence" value="ECO:0007669"/>
    <property type="project" value="InterPro"/>
</dbReference>
<dbReference type="AlphaFoldDB" id="A0AAD7XJA6"/>
<comment type="cofactor">
    <cofactor evidence="1">
        <name>pyridoxal 5'-phosphate</name>
        <dbReference type="ChEBI" id="CHEBI:597326"/>
    </cofactor>
</comment>
<dbReference type="Proteomes" id="UP001230188">
    <property type="component" value="Unassembled WGS sequence"/>
</dbReference>
<comment type="similarity">
    <text evidence="2">Belongs to the class-IV pyridoxal-phosphate-dependent aminotransferase family.</text>
</comment>
<dbReference type="FunFam" id="3.30.470.10:FF:000010">
    <property type="entry name" value="Branched-chain-amino-acid aminotransferase-like protein 1"/>
    <property type="match status" value="1"/>
</dbReference>
<evidence type="ECO:0000313" key="4">
    <source>
        <dbReference type="EMBL" id="KAJ8604236.1"/>
    </source>
</evidence>
<dbReference type="InterPro" id="IPR050571">
    <property type="entry name" value="Class-IV_PLP-Dep_Aminotrnsfr"/>
</dbReference>